<dbReference type="GO" id="GO:0016810">
    <property type="term" value="F:hydrolase activity, acting on carbon-nitrogen (but not peptide) bonds"/>
    <property type="evidence" value="ECO:0007669"/>
    <property type="project" value="InterPro"/>
</dbReference>
<gene>
    <name evidence="5" type="ORF">DYI25_15795</name>
</gene>
<dbReference type="CDD" id="cd10917">
    <property type="entry name" value="CE4_NodB_like_6s_7s"/>
    <property type="match status" value="1"/>
</dbReference>
<dbReference type="Pfam" id="PF01522">
    <property type="entry name" value="Polysacc_deac_1"/>
    <property type="match status" value="1"/>
</dbReference>
<reference evidence="5 6" key="1">
    <citation type="journal article" date="2021" name="Microorganisms">
        <title>Bacterial Dimethylsulfoniopropionate Biosynthesis in the East China Sea.</title>
        <authorList>
            <person name="Liu J."/>
            <person name="Zhang Y."/>
            <person name="Liu J."/>
            <person name="Zhong H."/>
            <person name="Williams B.T."/>
            <person name="Zheng Y."/>
            <person name="Curson A.R.J."/>
            <person name="Sun C."/>
            <person name="Sun H."/>
            <person name="Song D."/>
            <person name="Wagner Mackenzie B."/>
            <person name="Bermejo Martinez A."/>
            <person name="Todd J.D."/>
            <person name="Zhang X.H."/>
        </authorList>
    </citation>
    <scope>NUCLEOTIDE SEQUENCE [LARGE SCALE GENOMIC DNA]</scope>
    <source>
        <strain evidence="5 6">ESS08</strain>
    </source>
</reference>
<feature type="signal peptide" evidence="3">
    <location>
        <begin position="1"/>
        <end position="24"/>
    </location>
</feature>
<dbReference type="InterPro" id="IPR011330">
    <property type="entry name" value="Glyco_hydro/deAcase_b/a-brl"/>
</dbReference>
<dbReference type="SUPFAM" id="SSF88713">
    <property type="entry name" value="Glycoside hydrolase/deacetylase"/>
    <property type="match status" value="1"/>
</dbReference>
<name>A0A944CMV4_9BACI</name>
<keyword evidence="6" id="KW-1185">Reference proteome</keyword>
<dbReference type="GO" id="GO:0016020">
    <property type="term" value="C:membrane"/>
    <property type="evidence" value="ECO:0007669"/>
    <property type="project" value="TreeGrafter"/>
</dbReference>
<evidence type="ECO:0000256" key="1">
    <source>
        <dbReference type="ARBA" id="ARBA00022723"/>
    </source>
</evidence>
<dbReference type="EMBL" id="QTKX01000002">
    <property type="protein sequence ID" value="MBS8265890.1"/>
    <property type="molecule type" value="Genomic_DNA"/>
</dbReference>
<dbReference type="InterPro" id="IPR050248">
    <property type="entry name" value="Polysacc_deacetylase_ArnD"/>
</dbReference>
<keyword evidence="3" id="KW-0732">Signal</keyword>
<evidence type="ECO:0000259" key="4">
    <source>
        <dbReference type="PROSITE" id="PS51677"/>
    </source>
</evidence>
<sequence>MKRIILAAALMMVLTINTVEPASATPSSIKRAKFEKTGHVYWDIPVEEKLVAFTFDDGPDPAYTTQILDALKKYNAKATFFVIGEEAEKYPEIIERQADEGHEIGNHTYRHRFRDGYSSAMLKKELEKNAAVIKGITGVTPTLFRPIAGYYDKEIVDTAIEADYNVILWSWHQETRDWSRPGAAKITQNVISDTKSGDIIIFHDAGGDRSQTVKAVEDILKILYKNGYQCTTVSDLLYRSHSILPAPLR</sequence>
<keyword evidence="2" id="KW-0378">Hydrolase</keyword>
<dbReference type="PROSITE" id="PS51677">
    <property type="entry name" value="NODB"/>
    <property type="match status" value="1"/>
</dbReference>
<evidence type="ECO:0000256" key="3">
    <source>
        <dbReference type="SAM" id="SignalP"/>
    </source>
</evidence>
<evidence type="ECO:0000313" key="6">
    <source>
        <dbReference type="Proteomes" id="UP000761411"/>
    </source>
</evidence>
<dbReference type="GO" id="GO:0046872">
    <property type="term" value="F:metal ion binding"/>
    <property type="evidence" value="ECO:0007669"/>
    <property type="project" value="UniProtKB-KW"/>
</dbReference>
<dbReference type="PANTHER" id="PTHR10587:SF133">
    <property type="entry name" value="CHITIN DEACETYLASE 1-RELATED"/>
    <property type="match status" value="1"/>
</dbReference>
<organism evidence="5 6">
    <name type="scientific">Mesobacillus boroniphilus</name>
    <dbReference type="NCBI Taxonomy" id="308892"/>
    <lineage>
        <taxon>Bacteria</taxon>
        <taxon>Bacillati</taxon>
        <taxon>Bacillota</taxon>
        <taxon>Bacilli</taxon>
        <taxon>Bacillales</taxon>
        <taxon>Bacillaceae</taxon>
        <taxon>Mesobacillus</taxon>
    </lineage>
</organism>
<keyword evidence="1" id="KW-0479">Metal-binding</keyword>
<dbReference type="PANTHER" id="PTHR10587">
    <property type="entry name" value="GLYCOSYL TRANSFERASE-RELATED"/>
    <property type="match status" value="1"/>
</dbReference>
<accession>A0A944CMV4</accession>
<dbReference type="GO" id="GO:0005975">
    <property type="term" value="P:carbohydrate metabolic process"/>
    <property type="evidence" value="ECO:0007669"/>
    <property type="project" value="InterPro"/>
</dbReference>
<dbReference type="Proteomes" id="UP000761411">
    <property type="component" value="Unassembled WGS sequence"/>
</dbReference>
<dbReference type="InterPro" id="IPR002509">
    <property type="entry name" value="NODB_dom"/>
</dbReference>
<feature type="domain" description="NodB homology" evidence="4">
    <location>
        <begin position="49"/>
        <end position="231"/>
    </location>
</feature>
<dbReference type="RefSeq" id="WP_213370610.1">
    <property type="nucleotide sequence ID" value="NZ_QTKX01000002.1"/>
</dbReference>
<protein>
    <submittedName>
        <fullName evidence="5">Polysaccharide deacetylase family protein</fullName>
    </submittedName>
</protein>
<evidence type="ECO:0000256" key="2">
    <source>
        <dbReference type="ARBA" id="ARBA00022801"/>
    </source>
</evidence>
<proteinExistence type="predicted"/>
<comment type="caution">
    <text evidence="5">The sequence shown here is derived from an EMBL/GenBank/DDBJ whole genome shotgun (WGS) entry which is preliminary data.</text>
</comment>
<feature type="chain" id="PRO_5037395139" evidence="3">
    <location>
        <begin position="25"/>
        <end position="249"/>
    </location>
</feature>
<dbReference type="Gene3D" id="3.20.20.370">
    <property type="entry name" value="Glycoside hydrolase/deacetylase"/>
    <property type="match status" value="1"/>
</dbReference>
<evidence type="ECO:0000313" key="5">
    <source>
        <dbReference type="EMBL" id="MBS8265890.1"/>
    </source>
</evidence>
<dbReference type="AlphaFoldDB" id="A0A944CMV4"/>